<evidence type="ECO:0000313" key="2">
    <source>
        <dbReference type="EMBL" id="EGT60341.1"/>
    </source>
</evidence>
<dbReference type="OrthoDB" id="5893049at2759"/>
<feature type="compositionally biased region" description="Low complexity" evidence="1">
    <location>
        <begin position="16"/>
        <end position="67"/>
    </location>
</feature>
<dbReference type="HOGENOM" id="CLU_118740_0_0_1"/>
<protein>
    <submittedName>
        <fullName evidence="2">Uncharacterized protein</fullName>
    </submittedName>
</protein>
<dbReference type="AlphaFoldDB" id="G0NH74"/>
<dbReference type="EMBL" id="GL379884">
    <property type="protein sequence ID" value="EGT60341.1"/>
    <property type="molecule type" value="Genomic_DNA"/>
</dbReference>
<dbReference type="Proteomes" id="UP000008068">
    <property type="component" value="Unassembled WGS sequence"/>
</dbReference>
<accession>G0NH74</accession>
<name>G0NH74_CAEBE</name>
<organism evidence="3">
    <name type="scientific">Caenorhabditis brenneri</name>
    <name type="common">Nematode worm</name>
    <dbReference type="NCBI Taxonomy" id="135651"/>
    <lineage>
        <taxon>Eukaryota</taxon>
        <taxon>Metazoa</taxon>
        <taxon>Ecdysozoa</taxon>
        <taxon>Nematoda</taxon>
        <taxon>Chromadorea</taxon>
        <taxon>Rhabditida</taxon>
        <taxon>Rhabditina</taxon>
        <taxon>Rhabditomorpha</taxon>
        <taxon>Rhabditoidea</taxon>
        <taxon>Rhabditidae</taxon>
        <taxon>Peloderinae</taxon>
        <taxon>Caenorhabditis</taxon>
    </lineage>
</organism>
<dbReference type="eggNOG" id="ENOG502TJ7X">
    <property type="taxonomic scope" value="Eukaryota"/>
</dbReference>
<sequence length="147" mass="15653">MKIVQEECKRFDVNLSARSRSSARRSSSPLSSGYESGSSGCSSPSSSSPGSSAPSSGSSSRSDTPPASQFAWSFGTINVDFAIDSSARNAPATAARITKRRLDGNAFEIVLDTAEPVVKKTKVFTPEELKKQGDIVEEFRKRVIGSL</sequence>
<dbReference type="InParanoid" id="G0NH74"/>
<gene>
    <name evidence="2" type="ORF">CAEBREN_15686</name>
</gene>
<feature type="region of interest" description="Disordered" evidence="1">
    <location>
        <begin position="14"/>
        <end position="67"/>
    </location>
</feature>
<evidence type="ECO:0000313" key="3">
    <source>
        <dbReference type="Proteomes" id="UP000008068"/>
    </source>
</evidence>
<evidence type="ECO:0000256" key="1">
    <source>
        <dbReference type="SAM" id="MobiDB-lite"/>
    </source>
</evidence>
<keyword evidence="3" id="KW-1185">Reference proteome</keyword>
<reference evidence="3" key="1">
    <citation type="submission" date="2011-07" db="EMBL/GenBank/DDBJ databases">
        <authorList>
            <consortium name="Caenorhabditis brenneri Sequencing and Analysis Consortium"/>
            <person name="Wilson R.K."/>
        </authorList>
    </citation>
    <scope>NUCLEOTIDE SEQUENCE [LARGE SCALE GENOMIC DNA]</scope>
    <source>
        <strain evidence="3">PB2801</strain>
    </source>
</reference>
<proteinExistence type="predicted"/>